<feature type="domain" description="BHLH" evidence="7">
    <location>
        <begin position="282"/>
        <end position="331"/>
    </location>
</feature>
<evidence type="ECO:0000313" key="9">
    <source>
        <dbReference type="Proteomes" id="UP001327560"/>
    </source>
</evidence>
<comment type="similarity">
    <text evidence="2">Belongs to the bHLH protein family.</text>
</comment>
<feature type="region of interest" description="Disordered" evidence="6">
    <location>
        <begin position="234"/>
        <end position="297"/>
    </location>
</feature>
<dbReference type="CDD" id="cd11445">
    <property type="entry name" value="bHLH_AtPIF_like"/>
    <property type="match status" value="1"/>
</dbReference>
<keyword evidence="4" id="KW-0804">Transcription</keyword>
<gene>
    <name evidence="8" type="ORF">Cni_G00396</name>
</gene>
<dbReference type="InterPro" id="IPR011598">
    <property type="entry name" value="bHLH_dom"/>
</dbReference>
<dbReference type="Pfam" id="PF00010">
    <property type="entry name" value="HLH"/>
    <property type="match status" value="1"/>
</dbReference>
<dbReference type="PANTHER" id="PTHR46807">
    <property type="entry name" value="TRANSCRIPTION FACTOR PIF3"/>
    <property type="match status" value="1"/>
</dbReference>
<dbReference type="SMART" id="SM00353">
    <property type="entry name" value="HLH"/>
    <property type="match status" value="1"/>
</dbReference>
<dbReference type="FunFam" id="4.10.280.10:FF:000004">
    <property type="entry name" value="Basic helix-loop-helix transcription factor"/>
    <property type="match status" value="1"/>
</dbReference>
<dbReference type="InterPro" id="IPR036638">
    <property type="entry name" value="HLH_DNA-bd_sf"/>
</dbReference>
<proteinExistence type="inferred from homology"/>
<dbReference type="InterPro" id="IPR044273">
    <property type="entry name" value="PIF3-like"/>
</dbReference>
<feature type="compositionally biased region" description="Polar residues" evidence="6">
    <location>
        <begin position="428"/>
        <end position="452"/>
    </location>
</feature>
<dbReference type="GO" id="GO:0046983">
    <property type="term" value="F:protein dimerization activity"/>
    <property type="evidence" value="ECO:0007669"/>
    <property type="project" value="InterPro"/>
</dbReference>
<dbReference type="PROSITE" id="PS50888">
    <property type="entry name" value="BHLH"/>
    <property type="match status" value="1"/>
</dbReference>
<evidence type="ECO:0000313" key="8">
    <source>
        <dbReference type="EMBL" id="WOK91705.1"/>
    </source>
</evidence>
<evidence type="ECO:0000256" key="3">
    <source>
        <dbReference type="ARBA" id="ARBA00023015"/>
    </source>
</evidence>
<feature type="compositionally biased region" description="Acidic residues" evidence="6">
    <location>
        <begin position="253"/>
        <end position="265"/>
    </location>
</feature>
<dbReference type="GO" id="GO:0003700">
    <property type="term" value="F:DNA-binding transcription factor activity"/>
    <property type="evidence" value="ECO:0007669"/>
    <property type="project" value="InterPro"/>
</dbReference>
<dbReference type="InterPro" id="IPR047265">
    <property type="entry name" value="PIF1-like_bHLH"/>
</dbReference>
<evidence type="ECO:0000256" key="2">
    <source>
        <dbReference type="ARBA" id="ARBA00005510"/>
    </source>
</evidence>
<dbReference type="EMBL" id="CP136890">
    <property type="protein sequence ID" value="WOK91705.1"/>
    <property type="molecule type" value="Genomic_DNA"/>
</dbReference>
<reference evidence="8 9" key="1">
    <citation type="submission" date="2023-10" db="EMBL/GenBank/DDBJ databases">
        <title>Chromosome-scale genome assembly provides insights into flower coloration mechanisms of Canna indica.</title>
        <authorList>
            <person name="Li C."/>
        </authorList>
    </citation>
    <scope>NUCLEOTIDE SEQUENCE [LARGE SCALE GENOMIC DNA]</scope>
    <source>
        <tissue evidence="8">Flower</tissue>
    </source>
</reference>
<dbReference type="PANTHER" id="PTHR46807:SF7">
    <property type="entry name" value="BHLH DOMAIN-CONTAINING PROTEIN"/>
    <property type="match status" value="1"/>
</dbReference>
<feature type="region of interest" description="Disordered" evidence="6">
    <location>
        <begin position="468"/>
        <end position="489"/>
    </location>
</feature>
<keyword evidence="5" id="KW-0539">Nucleus</keyword>
<dbReference type="SUPFAM" id="SSF47459">
    <property type="entry name" value="HLH, helix-loop-helix DNA-binding domain"/>
    <property type="match status" value="1"/>
</dbReference>
<evidence type="ECO:0000259" key="7">
    <source>
        <dbReference type="PROSITE" id="PS50888"/>
    </source>
</evidence>
<evidence type="ECO:0000256" key="5">
    <source>
        <dbReference type="ARBA" id="ARBA00023242"/>
    </source>
</evidence>
<sequence>MDSELVELLWHDGHLVMQSQNPRKASSAVDEEFRLIEPPHKSEQSLASSANLIGDDETEPLFPYHLDDDPLEKDFTSEFFSEMAGINLNNHDNVGNKGIAKEERCAKFGVVNEGNVVTTSAFHQPTLRLHEKTSLLPPKPNSSNFSSSNFALLRPKMVEKGSGIGSKVGESSMGTVGSSICGSNQIHVQGDPMSSYAAGISGGRKGRDFSNQFLLESKQKHIYEVSSDCSVRRIGEEDESNQNQKKKRKCMDDSDYQSEQAEDEPVEGKKSEQRSASTHRSRAAEVHNLSERRRRDRINEKMKALQELIPHCNKTDKASMLDEAIEYLKSLQLQVQMMWMGRGMAQMMFPGVQQYIPGVGIGTSHASAPLMHHAVNIPSVAGSSSSTNPSLLCPSPSSDALNFQNQRPSFHLQGPYAPYFGFNQLQPHSQAMNPRTSLSHTGVQQNQPTAAPSGNIFHCSEQAPCENVNNKASGSSTSGLESILQSQLR</sequence>
<name>A0AAQ3PZE3_9LILI</name>
<comment type="subcellular location">
    <subcellularLocation>
        <location evidence="1">Nucleus</location>
    </subcellularLocation>
</comment>
<evidence type="ECO:0000256" key="1">
    <source>
        <dbReference type="ARBA" id="ARBA00004123"/>
    </source>
</evidence>
<keyword evidence="3" id="KW-0805">Transcription regulation</keyword>
<dbReference type="GO" id="GO:0005634">
    <property type="term" value="C:nucleus"/>
    <property type="evidence" value="ECO:0007669"/>
    <property type="project" value="UniProtKB-SubCell"/>
</dbReference>
<protein>
    <submittedName>
        <fullName evidence="8">Transcription factor PHYTOCHROME INTERACTING FACTOR-LIKE 13-like</fullName>
    </submittedName>
</protein>
<accession>A0AAQ3PZE3</accession>
<evidence type="ECO:0000256" key="6">
    <source>
        <dbReference type="SAM" id="MobiDB-lite"/>
    </source>
</evidence>
<feature type="compositionally biased region" description="Basic and acidic residues" evidence="6">
    <location>
        <begin position="282"/>
        <end position="297"/>
    </location>
</feature>
<evidence type="ECO:0000256" key="4">
    <source>
        <dbReference type="ARBA" id="ARBA00023163"/>
    </source>
</evidence>
<dbReference type="AlphaFoldDB" id="A0AAQ3PZE3"/>
<keyword evidence="9" id="KW-1185">Reference proteome</keyword>
<dbReference type="Gene3D" id="4.10.280.10">
    <property type="entry name" value="Helix-loop-helix DNA-binding domain"/>
    <property type="match status" value="1"/>
</dbReference>
<dbReference type="Proteomes" id="UP001327560">
    <property type="component" value="Chromosome 1"/>
</dbReference>
<organism evidence="8 9">
    <name type="scientific">Canna indica</name>
    <name type="common">Indian-shot</name>
    <dbReference type="NCBI Taxonomy" id="4628"/>
    <lineage>
        <taxon>Eukaryota</taxon>
        <taxon>Viridiplantae</taxon>
        <taxon>Streptophyta</taxon>
        <taxon>Embryophyta</taxon>
        <taxon>Tracheophyta</taxon>
        <taxon>Spermatophyta</taxon>
        <taxon>Magnoliopsida</taxon>
        <taxon>Liliopsida</taxon>
        <taxon>Zingiberales</taxon>
        <taxon>Cannaceae</taxon>
        <taxon>Canna</taxon>
    </lineage>
</organism>
<feature type="region of interest" description="Disordered" evidence="6">
    <location>
        <begin position="428"/>
        <end position="453"/>
    </location>
</feature>